<dbReference type="Pfam" id="PF12796">
    <property type="entry name" value="Ank_2"/>
    <property type="match status" value="1"/>
</dbReference>
<feature type="non-terminal residue" evidence="4">
    <location>
        <position position="1"/>
    </location>
</feature>
<dbReference type="EMBL" id="JABANO010037770">
    <property type="protein sequence ID" value="KAF4699629.1"/>
    <property type="molecule type" value="Genomic_DNA"/>
</dbReference>
<dbReference type="PROSITE" id="PS50297">
    <property type="entry name" value="ANK_REP_REGION"/>
    <property type="match status" value="1"/>
</dbReference>
<feature type="repeat" description="ANK" evidence="3">
    <location>
        <begin position="111"/>
        <end position="138"/>
    </location>
</feature>
<gene>
    <name evidence="4" type="ORF">FOZ63_015183</name>
</gene>
<evidence type="ECO:0000313" key="4">
    <source>
        <dbReference type="EMBL" id="KAF4699629.1"/>
    </source>
</evidence>
<sequence length="211" mass="22721">GSQSVLYAALRSVGIFVRPNVGFGYVSFYNEENGMPPRKNSLTSRIGSFTVRHPMFKVKLSSESKADESVYTSNPGAVGFLLAAAHEGDVEAMRQVLSEHPSLTVDSCDYDKRTPLHLAAAGGHVEAVKFLLDEGATLTPDRLGMLALHDAVMNNNAAEIRSMLAEADLQCPGGVCYLPPEKAQMLRNADVSEGVGMSLTTEEVETKMTQV</sequence>
<proteinExistence type="predicted"/>
<name>A0A7J6PTV5_PEROL</name>
<dbReference type="InterPro" id="IPR036770">
    <property type="entry name" value="Ankyrin_rpt-contain_sf"/>
</dbReference>
<keyword evidence="1" id="KW-0677">Repeat</keyword>
<dbReference type="Gene3D" id="1.25.40.20">
    <property type="entry name" value="Ankyrin repeat-containing domain"/>
    <property type="match status" value="1"/>
</dbReference>
<reference evidence="4 5" key="1">
    <citation type="submission" date="2020-04" db="EMBL/GenBank/DDBJ databases">
        <title>Perkinsus olseni comparative genomics.</title>
        <authorList>
            <person name="Bogema D.R."/>
        </authorList>
    </citation>
    <scope>NUCLEOTIDE SEQUENCE [LARGE SCALE GENOMIC DNA]</scope>
    <source>
        <strain evidence="4 5">ATCC PRA-207</strain>
    </source>
</reference>
<evidence type="ECO:0000256" key="1">
    <source>
        <dbReference type="ARBA" id="ARBA00022737"/>
    </source>
</evidence>
<evidence type="ECO:0000256" key="3">
    <source>
        <dbReference type="PROSITE-ProRule" id="PRU00023"/>
    </source>
</evidence>
<dbReference type="InterPro" id="IPR002110">
    <property type="entry name" value="Ankyrin_rpt"/>
</dbReference>
<dbReference type="GO" id="GO:0004842">
    <property type="term" value="F:ubiquitin-protein transferase activity"/>
    <property type="evidence" value="ECO:0007669"/>
    <property type="project" value="TreeGrafter"/>
</dbReference>
<feature type="non-terminal residue" evidence="4">
    <location>
        <position position="211"/>
    </location>
</feature>
<keyword evidence="5" id="KW-1185">Reference proteome</keyword>
<protein>
    <submittedName>
        <fullName evidence="4">Uncharacterized protein</fullName>
    </submittedName>
</protein>
<dbReference type="PANTHER" id="PTHR24171">
    <property type="entry name" value="ANKYRIN REPEAT DOMAIN-CONTAINING PROTEIN 39-RELATED"/>
    <property type="match status" value="1"/>
</dbReference>
<comment type="caution">
    <text evidence="4">The sequence shown here is derived from an EMBL/GenBank/DDBJ whole genome shotgun (WGS) entry which is preliminary data.</text>
</comment>
<evidence type="ECO:0000313" key="5">
    <source>
        <dbReference type="Proteomes" id="UP000553632"/>
    </source>
</evidence>
<organism evidence="4 5">
    <name type="scientific">Perkinsus olseni</name>
    <name type="common">Perkinsus atlanticus</name>
    <dbReference type="NCBI Taxonomy" id="32597"/>
    <lineage>
        <taxon>Eukaryota</taxon>
        <taxon>Sar</taxon>
        <taxon>Alveolata</taxon>
        <taxon>Perkinsozoa</taxon>
        <taxon>Perkinsea</taxon>
        <taxon>Perkinsida</taxon>
        <taxon>Perkinsidae</taxon>
        <taxon>Perkinsus</taxon>
    </lineage>
</organism>
<dbReference type="PROSITE" id="PS50088">
    <property type="entry name" value="ANK_REPEAT"/>
    <property type="match status" value="1"/>
</dbReference>
<dbReference type="SUPFAM" id="SSF48403">
    <property type="entry name" value="Ankyrin repeat"/>
    <property type="match status" value="1"/>
</dbReference>
<evidence type="ECO:0000256" key="2">
    <source>
        <dbReference type="ARBA" id="ARBA00023043"/>
    </source>
</evidence>
<dbReference type="Proteomes" id="UP000553632">
    <property type="component" value="Unassembled WGS sequence"/>
</dbReference>
<dbReference type="AlphaFoldDB" id="A0A7J6PTV5"/>
<accession>A0A7J6PTV5</accession>
<keyword evidence="2 3" id="KW-0040">ANK repeat</keyword>
<dbReference type="SMART" id="SM00248">
    <property type="entry name" value="ANK"/>
    <property type="match status" value="3"/>
</dbReference>
<dbReference type="PANTHER" id="PTHR24171:SF8">
    <property type="entry name" value="BRCA1-ASSOCIATED RING DOMAIN PROTEIN 1"/>
    <property type="match status" value="1"/>
</dbReference>
<dbReference type="GO" id="GO:0085020">
    <property type="term" value="P:protein K6-linked ubiquitination"/>
    <property type="evidence" value="ECO:0007669"/>
    <property type="project" value="TreeGrafter"/>
</dbReference>